<dbReference type="PANTHER" id="PTHR43280">
    <property type="entry name" value="ARAC-FAMILY TRANSCRIPTIONAL REGULATOR"/>
    <property type="match status" value="1"/>
</dbReference>
<dbReference type="InterPro" id="IPR018062">
    <property type="entry name" value="HTH_AraC-typ_CS"/>
</dbReference>
<keyword evidence="3" id="KW-0804">Transcription</keyword>
<accession>A0A542DQG3</accession>
<evidence type="ECO:0000256" key="2">
    <source>
        <dbReference type="ARBA" id="ARBA00023125"/>
    </source>
</evidence>
<dbReference type="InterPro" id="IPR009057">
    <property type="entry name" value="Homeodomain-like_sf"/>
</dbReference>
<dbReference type="Gene3D" id="1.10.10.60">
    <property type="entry name" value="Homeodomain-like"/>
    <property type="match status" value="2"/>
</dbReference>
<dbReference type="GO" id="GO:0003700">
    <property type="term" value="F:DNA-binding transcription factor activity"/>
    <property type="evidence" value="ECO:0007669"/>
    <property type="project" value="InterPro"/>
</dbReference>
<dbReference type="SMART" id="SM00342">
    <property type="entry name" value="HTH_ARAC"/>
    <property type="match status" value="1"/>
</dbReference>
<dbReference type="PROSITE" id="PS00041">
    <property type="entry name" value="HTH_ARAC_FAMILY_1"/>
    <property type="match status" value="1"/>
</dbReference>
<dbReference type="InterPro" id="IPR018060">
    <property type="entry name" value="HTH_AraC"/>
</dbReference>
<organism evidence="5 6">
    <name type="scientific">Amycolatopsis cihanbeyliensis</name>
    <dbReference type="NCBI Taxonomy" id="1128664"/>
    <lineage>
        <taxon>Bacteria</taxon>
        <taxon>Bacillati</taxon>
        <taxon>Actinomycetota</taxon>
        <taxon>Actinomycetes</taxon>
        <taxon>Pseudonocardiales</taxon>
        <taxon>Pseudonocardiaceae</taxon>
        <taxon>Amycolatopsis</taxon>
    </lineage>
</organism>
<dbReference type="PROSITE" id="PS01124">
    <property type="entry name" value="HTH_ARAC_FAMILY_2"/>
    <property type="match status" value="1"/>
</dbReference>
<name>A0A542DQG3_AMYCI</name>
<protein>
    <submittedName>
        <fullName evidence="5">AraC family transcriptional regulator</fullName>
    </submittedName>
</protein>
<reference evidence="5 6" key="1">
    <citation type="submission" date="2019-06" db="EMBL/GenBank/DDBJ databases">
        <title>Sequencing the genomes of 1000 actinobacteria strains.</title>
        <authorList>
            <person name="Klenk H.-P."/>
        </authorList>
    </citation>
    <scope>NUCLEOTIDE SEQUENCE [LARGE SCALE GENOMIC DNA]</scope>
    <source>
        <strain evidence="5 6">DSM 45679</strain>
    </source>
</reference>
<proteinExistence type="predicted"/>
<dbReference type="SUPFAM" id="SSF46689">
    <property type="entry name" value="Homeodomain-like"/>
    <property type="match status" value="2"/>
</dbReference>
<gene>
    <name evidence="5" type="ORF">FB471_5062</name>
</gene>
<sequence>MRLITLGDAVDEMVENAVGRAIDIMYHNMADQVTLDDMARAAMFSKFHFSRVFRKATGVSPGRFLAALRLQEAKRLLLSTSLSVTEISQRVGYQSVGTFSSRFRRSVNMSPSTYRRMGGVTLQVCGTVPRQQPTPNRPATVHGQIGAPPVPSGLGKVFVGLFPDRLPQGRPVRCTVLRGPGPFEFGDVPLGTWYLLGYSVAVDRDKVISGPQDYGNGLYIGSNGPITIRPETQVRVADLTLRPMNRLDPPVLLALLDARELQPTGT</sequence>
<dbReference type="InterPro" id="IPR020449">
    <property type="entry name" value="Tscrpt_reg_AraC-type_HTH"/>
</dbReference>
<dbReference type="AlphaFoldDB" id="A0A542DQG3"/>
<dbReference type="RefSeq" id="WP_342779468.1">
    <property type="nucleotide sequence ID" value="NZ_VFML01000001.1"/>
</dbReference>
<keyword evidence="1" id="KW-0805">Transcription regulation</keyword>
<comment type="caution">
    <text evidence="5">The sequence shown here is derived from an EMBL/GenBank/DDBJ whole genome shotgun (WGS) entry which is preliminary data.</text>
</comment>
<dbReference type="Proteomes" id="UP000320876">
    <property type="component" value="Unassembled WGS sequence"/>
</dbReference>
<dbReference type="PRINTS" id="PR00032">
    <property type="entry name" value="HTHARAC"/>
</dbReference>
<evidence type="ECO:0000256" key="3">
    <source>
        <dbReference type="ARBA" id="ARBA00023163"/>
    </source>
</evidence>
<keyword evidence="6" id="KW-1185">Reference proteome</keyword>
<dbReference type="EMBL" id="VFML01000001">
    <property type="protein sequence ID" value="TQJ05234.1"/>
    <property type="molecule type" value="Genomic_DNA"/>
</dbReference>
<dbReference type="PANTHER" id="PTHR43280:SF2">
    <property type="entry name" value="HTH-TYPE TRANSCRIPTIONAL REGULATOR EXSA"/>
    <property type="match status" value="1"/>
</dbReference>
<evidence type="ECO:0000313" key="5">
    <source>
        <dbReference type="EMBL" id="TQJ05234.1"/>
    </source>
</evidence>
<evidence type="ECO:0000313" key="6">
    <source>
        <dbReference type="Proteomes" id="UP000320876"/>
    </source>
</evidence>
<feature type="domain" description="HTH araC/xylS-type" evidence="4">
    <location>
        <begin position="19"/>
        <end position="117"/>
    </location>
</feature>
<dbReference type="Pfam" id="PF12833">
    <property type="entry name" value="HTH_18"/>
    <property type="match status" value="1"/>
</dbReference>
<dbReference type="GO" id="GO:0043565">
    <property type="term" value="F:sequence-specific DNA binding"/>
    <property type="evidence" value="ECO:0007669"/>
    <property type="project" value="InterPro"/>
</dbReference>
<evidence type="ECO:0000259" key="4">
    <source>
        <dbReference type="PROSITE" id="PS01124"/>
    </source>
</evidence>
<keyword evidence="2" id="KW-0238">DNA-binding</keyword>
<evidence type="ECO:0000256" key="1">
    <source>
        <dbReference type="ARBA" id="ARBA00023015"/>
    </source>
</evidence>